<dbReference type="EMBL" id="MU853597">
    <property type="protein sequence ID" value="KAK4142440.1"/>
    <property type="molecule type" value="Genomic_DNA"/>
</dbReference>
<dbReference type="RefSeq" id="XP_062635811.1">
    <property type="nucleotide sequence ID" value="XM_062781165.1"/>
</dbReference>
<dbReference type="AlphaFoldDB" id="A0AAN6V1P0"/>
<reference evidence="1" key="1">
    <citation type="journal article" date="2023" name="Mol. Phylogenet. Evol.">
        <title>Genome-scale phylogeny and comparative genomics of the fungal order Sordariales.</title>
        <authorList>
            <person name="Hensen N."/>
            <person name="Bonometti L."/>
            <person name="Westerberg I."/>
            <person name="Brannstrom I.O."/>
            <person name="Guillou S."/>
            <person name="Cros-Aarteil S."/>
            <person name="Calhoun S."/>
            <person name="Haridas S."/>
            <person name="Kuo A."/>
            <person name="Mondo S."/>
            <person name="Pangilinan J."/>
            <person name="Riley R."/>
            <person name="LaButti K."/>
            <person name="Andreopoulos B."/>
            <person name="Lipzen A."/>
            <person name="Chen C."/>
            <person name="Yan M."/>
            <person name="Daum C."/>
            <person name="Ng V."/>
            <person name="Clum A."/>
            <person name="Steindorff A."/>
            <person name="Ohm R.A."/>
            <person name="Martin F."/>
            <person name="Silar P."/>
            <person name="Natvig D.O."/>
            <person name="Lalanne C."/>
            <person name="Gautier V."/>
            <person name="Ament-Velasquez S.L."/>
            <person name="Kruys A."/>
            <person name="Hutchinson M.I."/>
            <person name="Powell A.J."/>
            <person name="Barry K."/>
            <person name="Miller A.N."/>
            <person name="Grigoriev I.V."/>
            <person name="Debuchy R."/>
            <person name="Gladieux P."/>
            <person name="Hiltunen Thoren M."/>
            <person name="Johannesson H."/>
        </authorList>
    </citation>
    <scope>NUCLEOTIDE SEQUENCE</scope>
    <source>
        <strain evidence="1">CBS 141.50</strain>
    </source>
</reference>
<organism evidence="1 2">
    <name type="scientific">Dichotomopilus funicola</name>
    <dbReference type="NCBI Taxonomy" id="1934379"/>
    <lineage>
        <taxon>Eukaryota</taxon>
        <taxon>Fungi</taxon>
        <taxon>Dikarya</taxon>
        <taxon>Ascomycota</taxon>
        <taxon>Pezizomycotina</taxon>
        <taxon>Sordariomycetes</taxon>
        <taxon>Sordariomycetidae</taxon>
        <taxon>Sordariales</taxon>
        <taxon>Chaetomiaceae</taxon>
        <taxon>Dichotomopilus</taxon>
    </lineage>
</organism>
<keyword evidence="2" id="KW-1185">Reference proteome</keyword>
<evidence type="ECO:0000313" key="2">
    <source>
        <dbReference type="Proteomes" id="UP001302676"/>
    </source>
</evidence>
<dbReference type="Proteomes" id="UP001302676">
    <property type="component" value="Unassembled WGS sequence"/>
</dbReference>
<dbReference type="GeneID" id="87817778"/>
<protein>
    <submittedName>
        <fullName evidence="1">Uncharacterized protein</fullName>
    </submittedName>
</protein>
<gene>
    <name evidence="1" type="ORF">C8A04DRAFT_29888</name>
</gene>
<proteinExistence type="predicted"/>
<accession>A0AAN6V1P0</accession>
<sequence length="287" mass="31392">MASQSKLWLALPKRKQDRQCDLDVGLPPEIGVATLFMQDDELFLYGGKDNNSHQQLAVDVEATGPNGLKYFDNTSSTPGDSFQTKGWVRNWDTVSFSGAPFVACPAGDGRVEPKDTPAERTPPTFHLFEGEWYKARSLLVSKGRLWLTQLDFHLDQQCTGDLVPGDLVPGDGAAILFVKDSQLFLYGGETGSNQQFAVDVEATGRGNLKYFNNTGEAPGKPWTTKGFVQGLQCGSFANYKFFACPETDGFYSVDVLLPTTILDKSCLTFPAQPIPEGTSLGCEYSTQ</sequence>
<evidence type="ECO:0000313" key="1">
    <source>
        <dbReference type="EMBL" id="KAK4142440.1"/>
    </source>
</evidence>
<reference evidence="1" key="2">
    <citation type="submission" date="2023-05" db="EMBL/GenBank/DDBJ databases">
        <authorList>
            <consortium name="Lawrence Berkeley National Laboratory"/>
            <person name="Steindorff A."/>
            <person name="Hensen N."/>
            <person name="Bonometti L."/>
            <person name="Westerberg I."/>
            <person name="Brannstrom I.O."/>
            <person name="Guillou S."/>
            <person name="Cros-Aarteil S."/>
            <person name="Calhoun S."/>
            <person name="Haridas S."/>
            <person name="Kuo A."/>
            <person name="Mondo S."/>
            <person name="Pangilinan J."/>
            <person name="Riley R."/>
            <person name="Labutti K."/>
            <person name="Andreopoulos B."/>
            <person name="Lipzen A."/>
            <person name="Chen C."/>
            <person name="Yanf M."/>
            <person name="Daum C."/>
            <person name="Ng V."/>
            <person name="Clum A."/>
            <person name="Ohm R."/>
            <person name="Martin F."/>
            <person name="Silar P."/>
            <person name="Natvig D."/>
            <person name="Lalanne C."/>
            <person name="Gautier V."/>
            <person name="Ament-Velasquez S.L."/>
            <person name="Kruys A."/>
            <person name="Hutchinson M.I."/>
            <person name="Powell A.J."/>
            <person name="Barry K."/>
            <person name="Miller A.N."/>
            <person name="Grigoriev I.V."/>
            <person name="Debuchy R."/>
            <person name="Gladieux P."/>
            <person name="Thoren M.H."/>
            <person name="Johannesson H."/>
        </authorList>
    </citation>
    <scope>NUCLEOTIDE SEQUENCE</scope>
    <source>
        <strain evidence="1">CBS 141.50</strain>
    </source>
</reference>
<comment type="caution">
    <text evidence="1">The sequence shown here is derived from an EMBL/GenBank/DDBJ whole genome shotgun (WGS) entry which is preliminary data.</text>
</comment>
<name>A0AAN6V1P0_9PEZI</name>